<dbReference type="CDD" id="cd04186">
    <property type="entry name" value="GT_2_like_c"/>
    <property type="match status" value="1"/>
</dbReference>
<keyword evidence="6" id="KW-1185">Reference proteome</keyword>
<dbReference type="RefSeq" id="WP_111592976.1">
    <property type="nucleotide sequence ID" value="NZ_QLMA01000005.1"/>
</dbReference>
<evidence type="ECO:0000313" key="6">
    <source>
        <dbReference type="Proteomes" id="UP000249819"/>
    </source>
</evidence>
<dbReference type="PANTHER" id="PTHR43179">
    <property type="entry name" value="RHAMNOSYLTRANSFERASE WBBL"/>
    <property type="match status" value="1"/>
</dbReference>
<dbReference type="EMBL" id="QLMA01000005">
    <property type="protein sequence ID" value="RAJ79939.1"/>
    <property type="molecule type" value="Genomic_DNA"/>
</dbReference>
<evidence type="ECO:0000256" key="1">
    <source>
        <dbReference type="ARBA" id="ARBA00006739"/>
    </source>
</evidence>
<dbReference type="Gene3D" id="3.90.550.10">
    <property type="entry name" value="Spore Coat Polysaccharide Biosynthesis Protein SpsA, Chain A"/>
    <property type="match status" value="1"/>
</dbReference>
<name>A0A327VVJ3_9BACT</name>
<organism evidence="5 6">
    <name type="scientific">Chitinophaga dinghuensis</name>
    <dbReference type="NCBI Taxonomy" id="1539050"/>
    <lineage>
        <taxon>Bacteria</taxon>
        <taxon>Pseudomonadati</taxon>
        <taxon>Bacteroidota</taxon>
        <taxon>Chitinophagia</taxon>
        <taxon>Chitinophagales</taxon>
        <taxon>Chitinophagaceae</taxon>
        <taxon>Chitinophaga</taxon>
    </lineage>
</organism>
<dbReference type="Pfam" id="PF00535">
    <property type="entry name" value="Glycos_transf_2"/>
    <property type="match status" value="1"/>
</dbReference>
<evidence type="ECO:0000259" key="4">
    <source>
        <dbReference type="Pfam" id="PF00535"/>
    </source>
</evidence>
<dbReference type="AlphaFoldDB" id="A0A327VVJ3"/>
<dbReference type="PANTHER" id="PTHR43179:SF12">
    <property type="entry name" value="GALACTOFURANOSYLTRANSFERASE GLFT2"/>
    <property type="match status" value="1"/>
</dbReference>
<evidence type="ECO:0000313" key="5">
    <source>
        <dbReference type="EMBL" id="RAJ79939.1"/>
    </source>
</evidence>
<reference evidence="5 6" key="1">
    <citation type="submission" date="2018-06" db="EMBL/GenBank/DDBJ databases">
        <title>Genomic Encyclopedia of Archaeal and Bacterial Type Strains, Phase II (KMG-II): from individual species to whole genera.</title>
        <authorList>
            <person name="Goeker M."/>
        </authorList>
    </citation>
    <scope>NUCLEOTIDE SEQUENCE [LARGE SCALE GENOMIC DNA]</scope>
    <source>
        <strain evidence="5 6">DSM 29821</strain>
    </source>
</reference>
<keyword evidence="2" id="KW-0328">Glycosyltransferase</keyword>
<dbReference type="InterPro" id="IPR001173">
    <property type="entry name" value="Glyco_trans_2-like"/>
</dbReference>
<feature type="domain" description="Glycosyltransferase 2-like" evidence="4">
    <location>
        <begin position="11"/>
        <end position="184"/>
    </location>
</feature>
<sequence length="297" mass="34061">MQKVNNIPLVSIVTVNYNNAAVTAALLASVARNDYERVEMIVVDNASSENPTALYAKDYPWVKVIRSETNLGFAGGNNLGIQAATGEYLFLVNNDTEFTPGLIPALLEVFQSHPDAGIVSPKFHFFYEPGIIEYAGYNKMDVLTGRNSMIGRGQRDDGQYAELTNTWYAHGGAMMIKRSVLEDVGPMPDMYFLYYEELDWCEQFRRKGYQLYFQPAALIYHKESASTGKNSPLKTYYLTRNRILFMRRNVKWHQLLLFAGYFTCITIPKNTLGFLLRRESEHLKAFWKGVSWHLKWQ</sequence>
<gene>
    <name evidence="5" type="ORF">CLV59_10544</name>
</gene>
<dbReference type="Proteomes" id="UP000249819">
    <property type="component" value="Unassembled WGS sequence"/>
</dbReference>
<comment type="caution">
    <text evidence="5">The sequence shown here is derived from an EMBL/GenBank/DDBJ whole genome shotgun (WGS) entry which is preliminary data.</text>
</comment>
<evidence type="ECO:0000256" key="3">
    <source>
        <dbReference type="ARBA" id="ARBA00022679"/>
    </source>
</evidence>
<dbReference type="InterPro" id="IPR029044">
    <property type="entry name" value="Nucleotide-diphossugar_trans"/>
</dbReference>
<accession>A0A327VVJ3</accession>
<dbReference type="GO" id="GO:0016757">
    <property type="term" value="F:glycosyltransferase activity"/>
    <property type="evidence" value="ECO:0007669"/>
    <property type="project" value="UniProtKB-KW"/>
</dbReference>
<dbReference type="OrthoDB" id="9771846at2"/>
<proteinExistence type="inferred from homology"/>
<evidence type="ECO:0000256" key="2">
    <source>
        <dbReference type="ARBA" id="ARBA00022676"/>
    </source>
</evidence>
<comment type="similarity">
    <text evidence="1">Belongs to the glycosyltransferase 2 family.</text>
</comment>
<protein>
    <recommendedName>
        <fullName evidence="4">Glycosyltransferase 2-like domain-containing protein</fullName>
    </recommendedName>
</protein>
<keyword evidence="3" id="KW-0808">Transferase</keyword>
<dbReference type="SUPFAM" id="SSF53448">
    <property type="entry name" value="Nucleotide-diphospho-sugar transferases"/>
    <property type="match status" value="1"/>
</dbReference>